<protein>
    <submittedName>
        <fullName evidence="1">Uncharacterized protein</fullName>
    </submittedName>
</protein>
<keyword evidence="2" id="KW-1185">Reference proteome</keyword>
<name>A0A6A6WZC5_9PLEO</name>
<organism evidence="1 2">
    <name type="scientific">Melanomma pulvis-pyrius CBS 109.77</name>
    <dbReference type="NCBI Taxonomy" id="1314802"/>
    <lineage>
        <taxon>Eukaryota</taxon>
        <taxon>Fungi</taxon>
        <taxon>Dikarya</taxon>
        <taxon>Ascomycota</taxon>
        <taxon>Pezizomycotina</taxon>
        <taxon>Dothideomycetes</taxon>
        <taxon>Pleosporomycetidae</taxon>
        <taxon>Pleosporales</taxon>
        <taxon>Melanommataceae</taxon>
        <taxon>Melanomma</taxon>
    </lineage>
</organism>
<sequence>MDFSSNIFHPPRSTSTFSHDTMDHAELVMACRFGWTRSAGPESTGVQVPVITQPTSHQAPLTTSSNDSRTKRFVPCRGRLYHQLSCSHRIRTDIVEDCGFNCLDPLTNTSNVPFYCHECFEQEANNIWNQREAQHNATYPPMDQMTKDQYDEWYNEHRKLEAQYSRDRKIYQLELKAKTRPSNFCEAIEASKEEMDFAAELDSLSLALVVSNESVVNQSQTREHRVSLPSDASEQLHWGLGALALERGSCGVEYSASQPSNGVPMMMGRTHEEELWRKPRERK</sequence>
<accession>A0A6A6WZC5</accession>
<dbReference type="AlphaFoldDB" id="A0A6A6WZC5"/>
<dbReference type="OrthoDB" id="3712212at2759"/>
<gene>
    <name evidence="1" type="ORF">K505DRAFT_253362</name>
</gene>
<dbReference type="Proteomes" id="UP000799757">
    <property type="component" value="Unassembled WGS sequence"/>
</dbReference>
<evidence type="ECO:0000313" key="1">
    <source>
        <dbReference type="EMBL" id="KAF2789449.1"/>
    </source>
</evidence>
<dbReference type="EMBL" id="MU002137">
    <property type="protein sequence ID" value="KAF2789449.1"/>
    <property type="molecule type" value="Genomic_DNA"/>
</dbReference>
<reference evidence="1" key="1">
    <citation type="journal article" date="2020" name="Stud. Mycol.">
        <title>101 Dothideomycetes genomes: a test case for predicting lifestyles and emergence of pathogens.</title>
        <authorList>
            <person name="Haridas S."/>
            <person name="Albert R."/>
            <person name="Binder M."/>
            <person name="Bloem J."/>
            <person name="Labutti K."/>
            <person name="Salamov A."/>
            <person name="Andreopoulos B."/>
            <person name="Baker S."/>
            <person name="Barry K."/>
            <person name="Bills G."/>
            <person name="Bluhm B."/>
            <person name="Cannon C."/>
            <person name="Castanera R."/>
            <person name="Culley D."/>
            <person name="Daum C."/>
            <person name="Ezra D."/>
            <person name="Gonzalez J."/>
            <person name="Henrissat B."/>
            <person name="Kuo A."/>
            <person name="Liang C."/>
            <person name="Lipzen A."/>
            <person name="Lutzoni F."/>
            <person name="Magnuson J."/>
            <person name="Mondo S."/>
            <person name="Nolan M."/>
            <person name="Ohm R."/>
            <person name="Pangilinan J."/>
            <person name="Park H.-J."/>
            <person name="Ramirez L."/>
            <person name="Alfaro M."/>
            <person name="Sun H."/>
            <person name="Tritt A."/>
            <person name="Yoshinaga Y."/>
            <person name="Zwiers L.-H."/>
            <person name="Turgeon B."/>
            <person name="Goodwin S."/>
            <person name="Spatafora J."/>
            <person name="Crous P."/>
            <person name="Grigoriev I."/>
        </authorList>
    </citation>
    <scope>NUCLEOTIDE SEQUENCE</scope>
    <source>
        <strain evidence="1">CBS 109.77</strain>
    </source>
</reference>
<proteinExistence type="predicted"/>
<evidence type="ECO:0000313" key="2">
    <source>
        <dbReference type="Proteomes" id="UP000799757"/>
    </source>
</evidence>